<dbReference type="GO" id="GO:0005737">
    <property type="term" value="C:cytoplasm"/>
    <property type="evidence" value="ECO:0007669"/>
    <property type="project" value="TreeGrafter"/>
</dbReference>
<dbReference type="PANTHER" id="PTHR21461:SF69">
    <property type="entry name" value="GLYCOSYLTRANSFERASE FAMILY 92 PROTEIN"/>
    <property type="match status" value="1"/>
</dbReference>
<keyword evidence="5 8" id="KW-0812">Transmembrane</keyword>
<evidence type="ECO:0000313" key="10">
    <source>
        <dbReference type="WBParaSite" id="maker-uti_cns_0006551-snap-gene-0.6-mRNA-1"/>
    </source>
</evidence>
<dbReference type="Pfam" id="PF01697">
    <property type="entry name" value="Glyco_transf_92"/>
    <property type="match status" value="1"/>
</dbReference>
<sequence>RATAESSIAISCLEFLIGRNALSIRLGRHSIGNSGRHCLLCFAVLMILIAGLRFISPLNKASDSLADVSHVTMAETHETIALTHPMKEFRFQSIRPGDHNLSTYSAFHDRRDSSSRPVVRVLAVALLGGGGKVLCQLWYRRAASVMAAVPAEIEVMPDGEGQSYESWLISCKNPAADGEVPYAVSFVRSACGQPHAVHPVIPLPSEPVRNGRFAVCMSPLQSKYDKVDELVQTLELNRLFGADHFFVYKHSTSRRVTELLSNKHFASDVTVLPFHPPLKVDGKTKSSDSAEEVKYYGTIVMLQDCVLRTAAQYEFVVSTDTDEVIVPRGEGFRSWRDLTRAFMSDGSIGGLLFQNSFFRLEWPSDPGVSANTTISGLKLNTLLKLNREAEVHVHGSRSKMIIKPHFVLMLGVNYVWQYLNERNTEFIKYNVAGLHHYSIGGSKEMHRDDYVRDPLMLRYREQLVAKVLQARTALGLPVS</sequence>
<evidence type="ECO:0000256" key="4">
    <source>
        <dbReference type="ARBA" id="ARBA00022679"/>
    </source>
</evidence>
<evidence type="ECO:0000256" key="8">
    <source>
        <dbReference type="RuleBase" id="RU366017"/>
    </source>
</evidence>
<evidence type="ECO:0000313" key="9">
    <source>
        <dbReference type="Proteomes" id="UP000095280"/>
    </source>
</evidence>
<evidence type="ECO:0000256" key="1">
    <source>
        <dbReference type="ARBA" id="ARBA00004167"/>
    </source>
</evidence>
<dbReference type="GO" id="GO:0016020">
    <property type="term" value="C:membrane"/>
    <property type="evidence" value="ECO:0007669"/>
    <property type="project" value="UniProtKB-SubCell"/>
</dbReference>
<protein>
    <recommendedName>
        <fullName evidence="8">Glycosyltransferase family 92 protein</fullName>
        <ecNumber evidence="8">2.4.1.-</ecNumber>
    </recommendedName>
</protein>
<evidence type="ECO:0000256" key="7">
    <source>
        <dbReference type="ARBA" id="ARBA00023136"/>
    </source>
</evidence>
<keyword evidence="4 8" id="KW-0808">Transferase</keyword>
<evidence type="ECO:0000256" key="6">
    <source>
        <dbReference type="ARBA" id="ARBA00022989"/>
    </source>
</evidence>
<dbReference type="GO" id="GO:0016757">
    <property type="term" value="F:glycosyltransferase activity"/>
    <property type="evidence" value="ECO:0007669"/>
    <property type="project" value="UniProtKB-UniRule"/>
</dbReference>
<keyword evidence="6 8" id="KW-1133">Transmembrane helix</keyword>
<dbReference type="WBParaSite" id="maker-uti_cns_0006551-snap-gene-0.6-mRNA-1">
    <property type="protein sequence ID" value="maker-uti_cns_0006551-snap-gene-0.6-mRNA-1"/>
    <property type="gene ID" value="maker-uti_cns_0006551-snap-gene-0.6"/>
</dbReference>
<keyword evidence="7 8" id="KW-0472">Membrane</keyword>
<dbReference type="Proteomes" id="UP000095280">
    <property type="component" value="Unplaced"/>
</dbReference>
<dbReference type="EC" id="2.4.1.-" evidence="8"/>
<comment type="similarity">
    <text evidence="2 8">Belongs to the glycosyltransferase 92 family.</text>
</comment>
<comment type="subcellular location">
    <subcellularLocation>
        <location evidence="1">Membrane</location>
        <topology evidence="1">Single-pass membrane protein</topology>
    </subcellularLocation>
</comment>
<organism evidence="9 10">
    <name type="scientific">Macrostomum lignano</name>
    <dbReference type="NCBI Taxonomy" id="282301"/>
    <lineage>
        <taxon>Eukaryota</taxon>
        <taxon>Metazoa</taxon>
        <taxon>Spiralia</taxon>
        <taxon>Lophotrochozoa</taxon>
        <taxon>Platyhelminthes</taxon>
        <taxon>Rhabditophora</taxon>
        <taxon>Macrostomorpha</taxon>
        <taxon>Macrostomida</taxon>
        <taxon>Macrostomidae</taxon>
        <taxon>Macrostomum</taxon>
    </lineage>
</organism>
<keyword evidence="9" id="KW-1185">Reference proteome</keyword>
<proteinExistence type="inferred from homology"/>
<evidence type="ECO:0000256" key="2">
    <source>
        <dbReference type="ARBA" id="ARBA00007647"/>
    </source>
</evidence>
<reference evidence="10" key="1">
    <citation type="submission" date="2016-11" db="UniProtKB">
        <authorList>
            <consortium name="WormBaseParasite"/>
        </authorList>
    </citation>
    <scope>IDENTIFICATION</scope>
</reference>
<evidence type="ECO:0000256" key="3">
    <source>
        <dbReference type="ARBA" id="ARBA00022676"/>
    </source>
</evidence>
<feature type="transmembrane region" description="Helical" evidence="8">
    <location>
        <begin position="38"/>
        <end position="55"/>
    </location>
</feature>
<dbReference type="InterPro" id="IPR008166">
    <property type="entry name" value="Glyco_transf_92"/>
</dbReference>
<accession>A0A1I8HJ66</accession>
<name>A0A1I8HJ66_9PLAT</name>
<dbReference type="PANTHER" id="PTHR21461">
    <property type="entry name" value="GLYCOSYLTRANSFERASE FAMILY 92 PROTEIN"/>
    <property type="match status" value="1"/>
</dbReference>
<dbReference type="AlphaFoldDB" id="A0A1I8HJ66"/>
<keyword evidence="3 8" id="KW-0328">Glycosyltransferase</keyword>
<evidence type="ECO:0000256" key="5">
    <source>
        <dbReference type="ARBA" id="ARBA00022692"/>
    </source>
</evidence>